<dbReference type="EMBL" id="VCGU01000004">
    <property type="protein sequence ID" value="TRY76951.1"/>
    <property type="molecule type" value="Genomic_DNA"/>
</dbReference>
<reference evidence="2 3" key="1">
    <citation type="journal article" date="2018" name="Nat. Ecol. Evol.">
        <title>Genomic signatures of mitonuclear coevolution across populations of Tigriopus californicus.</title>
        <authorList>
            <person name="Barreto F.S."/>
            <person name="Watson E.T."/>
            <person name="Lima T.G."/>
            <person name="Willett C.S."/>
            <person name="Edmands S."/>
            <person name="Li W."/>
            <person name="Burton R.S."/>
        </authorList>
    </citation>
    <scope>NUCLEOTIDE SEQUENCE [LARGE SCALE GENOMIC DNA]</scope>
    <source>
        <strain evidence="2 3">San Diego</strain>
    </source>
</reference>
<keyword evidence="3" id="KW-1185">Reference proteome</keyword>
<dbReference type="AlphaFoldDB" id="A0A553PGZ3"/>
<name>A0A553PGZ3_TIGCA</name>
<dbReference type="Proteomes" id="UP000318571">
    <property type="component" value="Chromosome 5"/>
</dbReference>
<gene>
    <name evidence="2" type="ORF">TCAL_09213</name>
</gene>
<evidence type="ECO:0000313" key="2">
    <source>
        <dbReference type="EMBL" id="TRY76951.1"/>
    </source>
</evidence>
<evidence type="ECO:0000313" key="3">
    <source>
        <dbReference type="Proteomes" id="UP000318571"/>
    </source>
</evidence>
<accession>A0A553PGZ3</accession>
<organism evidence="2 3">
    <name type="scientific">Tigriopus californicus</name>
    <name type="common">Marine copepod</name>
    <dbReference type="NCBI Taxonomy" id="6832"/>
    <lineage>
        <taxon>Eukaryota</taxon>
        <taxon>Metazoa</taxon>
        <taxon>Ecdysozoa</taxon>
        <taxon>Arthropoda</taxon>
        <taxon>Crustacea</taxon>
        <taxon>Multicrustacea</taxon>
        <taxon>Hexanauplia</taxon>
        <taxon>Copepoda</taxon>
        <taxon>Harpacticoida</taxon>
        <taxon>Harpacticidae</taxon>
        <taxon>Tigriopus</taxon>
    </lineage>
</organism>
<protein>
    <submittedName>
        <fullName evidence="2">Uncharacterized protein</fullName>
    </submittedName>
</protein>
<proteinExistence type="predicted"/>
<sequence>MCDGGKSGLLFDIAKFVFIRHTPPIGEKYCDKKGENSPAIFDLTPKGKTNLAEGEKILKKAKKKKKTINSRHSTRVHSSGRDTNNPYPHSKRTKWKDKASQAIITWRFFPGEWNETVSDIRRDRVHFRPDEIVAPCEARLLLPRPRREGISNLLKV</sequence>
<evidence type="ECO:0000256" key="1">
    <source>
        <dbReference type="SAM" id="MobiDB-lite"/>
    </source>
</evidence>
<comment type="caution">
    <text evidence="2">The sequence shown here is derived from an EMBL/GenBank/DDBJ whole genome shotgun (WGS) entry which is preliminary data.</text>
</comment>
<feature type="compositionally biased region" description="Basic residues" evidence="1">
    <location>
        <begin position="60"/>
        <end position="75"/>
    </location>
</feature>
<feature type="region of interest" description="Disordered" evidence="1">
    <location>
        <begin position="60"/>
        <end position="94"/>
    </location>
</feature>